<evidence type="ECO:0000313" key="2">
    <source>
        <dbReference type="EMBL" id="CAI2363911.1"/>
    </source>
</evidence>
<sequence>MQSRGSHSLLYRSCTVCLAYLTIAIGPSATEVKTGFQKFYLINNSSTEQFLLLNDRVKNQGLTDSSKNRSKFLKNLSLNSKLSRRVDKARDLSKNTMSINLPKADEVELMEKKLRETDECDIVVLPGKSVELEQKPARSSRIRTERYSGPKDLTSLPIKIKQKKISKNFRFRPSKPKIKLVKKNMQREMGFRHPKGLAQKKKSNHLEESPINLRREKSKESINRDIYEDFGNKFLCDLT</sequence>
<name>A0AAD1UC57_EUPCR</name>
<dbReference type="Proteomes" id="UP001295684">
    <property type="component" value="Unassembled WGS sequence"/>
</dbReference>
<accession>A0AAD1UC57</accession>
<evidence type="ECO:0000313" key="3">
    <source>
        <dbReference type="Proteomes" id="UP001295684"/>
    </source>
</evidence>
<reference evidence="2" key="1">
    <citation type="submission" date="2023-07" db="EMBL/GenBank/DDBJ databases">
        <authorList>
            <consortium name="AG Swart"/>
            <person name="Singh M."/>
            <person name="Singh A."/>
            <person name="Seah K."/>
            <person name="Emmerich C."/>
        </authorList>
    </citation>
    <scope>NUCLEOTIDE SEQUENCE</scope>
    <source>
        <strain evidence="2">DP1</strain>
    </source>
</reference>
<comment type="caution">
    <text evidence="2">The sequence shown here is derived from an EMBL/GenBank/DDBJ whole genome shotgun (WGS) entry which is preliminary data.</text>
</comment>
<protein>
    <submittedName>
        <fullName evidence="2">Uncharacterized protein</fullName>
    </submittedName>
</protein>
<organism evidence="2 3">
    <name type="scientific">Euplotes crassus</name>
    <dbReference type="NCBI Taxonomy" id="5936"/>
    <lineage>
        <taxon>Eukaryota</taxon>
        <taxon>Sar</taxon>
        <taxon>Alveolata</taxon>
        <taxon>Ciliophora</taxon>
        <taxon>Intramacronucleata</taxon>
        <taxon>Spirotrichea</taxon>
        <taxon>Hypotrichia</taxon>
        <taxon>Euplotida</taxon>
        <taxon>Euplotidae</taxon>
        <taxon>Moneuplotes</taxon>
    </lineage>
</organism>
<keyword evidence="1" id="KW-0732">Signal</keyword>
<feature type="signal peptide" evidence="1">
    <location>
        <begin position="1"/>
        <end position="24"/>
    </location>
</feature>
<proteinExistence type="predicted"/>
<keyword evidence="3" id="KW-1185">Reference proteome</keyword>
<dbReference type="EMBL" id="CAMPGE010005064">
    <property type="protein sequence ID" value="CAI2363911.1"/>
    <property type="molecule type" value="Genomic_DNA"/>
</dbReference>
<gene>
    <name evidence="2" type="ORF">ECRASSUSDP1_LOCUS5251</name>
</gene>
<dbReference type="AlphaFoldDB" id="A0AAD1UC57"/>
<evidence type="ECO:0000256" key="1">
    <source>
        <dbReference type="SAM" id="SignalP"/>
    </source>
</evidence>
<feature type="chain" id="PRO_5042065979" evidence="1">
    <location>
        <begin position="25"/>
        <end position="239"/>
    </location>
</feature>